<feature type="active site" evidence="5">
    <location>
        <position position="17"/>
    </location>
</feature>
<dbReference type="PANTHER" id="PTHR47268:SF4">
    <property type="entry name" value="ACYLPHOSPHATASE"/>
    <property type="match status" value="1"/>
</dbReference>
<evidence type="ECO:0000256" key="3">
    <source>
        <dbReference type="ARBA" id="ARBA00015991"/>
    </source>
</evidence>
<protein>
    <recommendedName>
        <fullName evidence="3 5">acylphosphatase</fullName>
        <ecNumber evidence="2 5">3.6.1.7</ecNumber>
    </recommendedName>
</protein>
<dbReference type="EMBL" id="NGJS01000005">
    <property type="protein sequence ID" value="RST99305.1"/>
    <property type="molecule type" value="Genomic_DNA"/>
</dbReference>
<dbReference type="AlphaFoldDB" id="A0A429ZZ70"/>
<dbReference type="InterPro" id="IPR036046">
    <property type="entry name" value="Acylphosphatase-like_dom_sf"/>
</dbReference>
<proteinExistence type="inferred from homology"/>
<evidence type="ECO:0000259" key="7">
    <source>
        <dbReference type="PROSITE" id="PS51160"/>
    </source>
</evidence>
<dbReference type="Gene3D" id="3.30.70.100">
    <property type="match status" value="1"/>
</dbReference>
<evidence type="ECO:0000256" key="4">
    <source>
        <dbReference type="ARBA" id="ARBA00047645"/>
    </source>
</evidence>
<sequence length="90" mass="9864">MSIQMIVSGRVQGVGFRYLTKMTAEQIGVTGLVKNLNDGSVYIEADGTDEQLEQFIAAVKKSPSPSGRVSDCQIHYNTSNKIRSSFDVSY</sequence>
<dbReference type="PANTHER" id="PTHR47268">
    <property type="entry name" value="ACYLPHOSPHATASE"/>
    <property type="match status" value="1"/>
</dbReference>
<evidence type="ECO:0000256" key="1">
    <source>
        <dbReference type="ARBA" id="ARBA00005614"/>
    </source>
</evidence>
<name>A0A429ZZ70_9ENTE</name>
<comment type="similarity">
    <text evidence="1 6">Belongs to the acylphosphatase family.</text>
</comment>
<dbReference type="InterPro" id="IPR020456">
    <property type="entry name" value="Acylphosphatase"/>
</dbReference>
<accession>A0A429ZZ70</accession>
<evidence type="ECO:0000313" key="8">
    <source>
        <dbReference type="EMBL" id="RST99305.1"/>
    </source>
</evidence>
<organism evidence="8 9">
    <name type="scientific">Vagococcus vulneris</name>
    <dbReference type="NCBI Taxonomy" id="1977869"/>
    <lineage>
        <taxon>Bacteria</taxon>
        <taxon>Bacillati</taxon>
        <taxon>Bacillota</taxon>
        <taxon>Bacilli</taxon>
        <taxon>Lactobacillales</taxon>
        <taxon>Enterococcaceae</taxon>
        <taxon>Vagococcus</taxon>
    </lineage>
</organism>
<evidence type="ECO:0000256" key="5">
    <source>
        <dbReference type="PROSITE-ProRule" id="PRU00520"/>
    </source>
</evidence>
<dbReference type="SUPFAM" id="SSF54975">
    <property type="entry name" value="Acylphosphatase/BLUF domain-like"/>
    <property type="match status" value="1"/>
</dbReference>
<reference evidence="8 9" key="1">
    <citation type="submission" date="2017-05" db="EMBL/GenBank/DDBJ databases">
        <title>Vagococcus spp. assemblies.</title>
        <authorList>
            <person name="Gulvik C.A."/>
        </authorList>
    </citation>
    <scope>NUCLEOTIDE SEQUENCE [LARGE SCALE GENOMIC DNA]</scope>
    <source>
        <strain evidence="8 9">SS1995</strain>
    </source>
</reference>
<dbReference type="InterPro" id="IPR017968">
    <property type="entry name" value="Acylphosphatase_CS"/>
</dbReference>
<evidence type="ECO:0000256" key="2">
    <source>
        <dbReference type="ARBA" id="ARBA00012150"/>
    </source>
</evidence>
<comment type="catalytic activity">
    <reaction evidence="4 5">
        <text>an acyl phosphate + H2O = a carboxylate + phosphate + H(+)</text>
        <dbReference type="Rhea" id="RHEA:14965"/>
        <dbReference type="ChEBI" id="CHEBI:15377"/>
        <dbReference type="ChEBI" id="CHEBI:15378"/>
        <dbReference type="ChEBI" id="CHEBI:29067"/>
        <dbReference type="ChEBI" id="CHEBI:43474"/>
        <dbReference type="ChEBI" id="CHEBI:59918"/>
        <dbReference type="EC" id="3.6.1.7"/>
    </reaction>
</comment>
<evidence type="ECO:0000256" key="6">
    <source>
        <dbReference type="RuleBase" id="RU004168"/>
    </source>
</evidence>
<dbReference type="GO" id="GO:0003998">
    <property type="term" value="F:acylphosphatase activity"/>
    <property type="evidence" value="ECO:0007669"/>
    <property type="project" value="UniProtKB-EC"/>
</dbReference>
<dbReference type="PROSITE" id="PS00150">
    <property type="entry name" value="ACYLPHOSPHATASE_1"/>
    <property type="match status" value="1"/>
</dbReference>
<dbReference type="EC" id="3.6.1.7" evidence="2 5"/>
<feature type="domain" description="Acylphosphatase-like" evidence="7">
    <location>
        <begin position="2"/>
        <end position="90"/>
    </location>
</feature>
<dbReference type="Proteomes" id="UP000287857">
    <property type="component" value="Unassembled WGS sequence"/>
</dbReference>
<keyword evidence="5" id="KW-0378">Hydrolase</keyword>
<dbReference type="InterPro" id="IPR001792">
    <property type="entry name" value="Acylphosphatase-like_dom"/>
</dbReference>
<dbReference type="Pfam" id="PF00708">
    <property type="entry name" value="Acylphosphatase"/>
    <property type="match status" value="1"/>
</dbReference>
<gene>
    <name evidence="8" type="ORF">CBF37_04875</name>
</gene>
<keyword evidence="9" id="KW-1185">Reference proteome</keyword>
<dbReference type="PROSITE" id="PS51160">
    <property type="entry name" value="ACYLPHOSPHATASE_3"/>
    <property type="match status" value="1"/>
</dbReference>
<dbReference type="PRINTS" id="PR00112">
    <property type="entry name" value="ACYLPHPHTASE"/>
</dbReference>
<comment type="caution">
    <text evidence="8">The sequence shown here is derived from an EMBL/GenBank/DDBJ whole genome shotgun (WGS) entry which is preliminary data.</text>
</comment>
<evidence type="ECO:0000313" key="9">
    <source>
        <dbReference type="Proteomes" id="UP000287857"/>
    </source>
</evidence>
<feature type="active site" evidence="5">
    <location>
        <position position="35"/>
    </location>
</feature>